<dbReference type="NCBIfam" id="TIGR00803">
    <property type="entry name" value="nst"/>
    <property type="match status" value="1"/>
</dbReference>
<evidence type="ECO:0000256" key="3">
    <source>
        <dbReference type="ARBA" id="ARBA00022989"/>
    </source>
</evidence>
<dbReference type="OMA" id="CYYFLNP"/>
<proteinExistence type="predicted"/>
<reference evidence="7" key="1">
    <citation type="journal article" date="2012" name="Nature">
        <title>Algal genomes reveal evolutionary mosaicism and the fate of nucleomorphs.</title>
        <authorList>
            <consortium name="DOE Joint Genome Institute"/>
            <person name="Curtis B.A."/>
            <person name="Tanifuji G."/>
            <person name="Burki F."/>
            <person name="Gruber A."/>
            <person name="Irimia M."/>
            <person name="Maruyama S."/>
            <person name="Arias M.C."/>
            <person name="Ball S.G."/>
            <person name="Gile G.H."/>
            <person name="Hirakawa Y."/>
            <person name="Hopkins J.F."/>
            <person name="Kuo A."/>
            <person name="Rensing S.A."/>
            <person name="Schmutz J."/>
            <person name="Symeonidi A."/>
            <person name="Elias M."/>
            <person name="Eveleigh R.J."/>
            <person name="Herman E.K."/>
            <person name="Klute M.J."/>
            <person name="Nakayama T."/>
            <person name="Obornik M."/>
            <person name="Reyes-Prieto A."/>
            <person name="Armbrust E.V."/>
            <person name="Aves S.J."/>
            <person name="Beiko R.G."/>
            <person name="Coutinho P."/>
            <person name="Dacks J.B."/>
            <person name="Durnford D.G."/>
            <person name="Fast N.M."/>
            <person name="Green B.R."/>
            <person name="Grisdale C.J."/>
            <person name="Hempel F."/>
            <person name="Henrissat B."/>
            <person name="Hoppner M.P."/>
            <person name="Ishida K."/>
            <person name="Kim E."/>
            <person name="Koreny L."/>
            <person name="Kroth P.G."/>
            <person name="Liu Y."/>
            <person name="Malik S.B."/>
            <person name="Maier U.G."/>
            <person name="McRose D."/>
            <person name="Mock T."/>
            <person name="Neilson J.A."/>
            <person name="Onodera N.T."/>
            <person name="Poole A.M."/>
            <person name="Pritham E.J."/>
            <person name="Richards T.A."/>
            <person name="Rocap G."/>
            <person name="Roy S.W."/>
            <person name="Sarai C."/>
            <person name="Schaack S."/>
            <person name="Shirato S."/>
            <person name="Slamovits C.H."/>
            <person name="Spencer D.F."/>
            <person name="Suzuki S."/>
            <person name="Worden A.Z."/>
            <person name="Zauner S."/>
            <person name="Barry K."/>
            <person name="Bell C."/>
            <person name="Bharti A.K."/>
            <person name="Crow J.A."/>
            <person name="Grimwood J."/>
            <person name="Kramer R."/>
            <person name="Lindquist E."/>
            <person name="Lucas S."/>
            <person name="Salamov A."/>
            <person name="McFadden G.I."/>
            <person name="Lane C.E."/>
            <person name="Keeling P.J."/>
            <person name="Gray M.W."/>
            <person name="Grigoriev I.V."/>
            <person name="Archibald J.M."/>
        </authorList>
    </citation>
    <scope>NUCLEOTIDE SEQUENCE</scope>
    <source>
        <strain evidence="7">CCMP2712</strain>
    </source>
</reference>
<keyword evidence="3 5" id="KW-1133">Transmembrane helix</keyword>
<dbReference type="GO" id="GO:0000139">
    <property type="term" value="C:Golgi membrane"/>
    <property type="evidence" value="ECO:0007669"/>
    <property type="project" value="InterPro"/>
</dbReference>
<reference evidence="6" key="3">
    <citation type="submission" date="2015-06" db="UniProtKB">
        <authorList>
            <consortium name="EnsemblProtists"/>
        </authorList>
    </citation>
    <scope>IDENTIFICATION</scope>
</reference>
<protein>
    <submittedName>
        <fullName evidence="6">Uncharacterized protein</fullName>
    </submittedName>
</protein>
<dbReference type="InterPro" id="IPR007271">
    <property type="entry name" value="Nuc_sug_transpt"/>
</dbReference>
<keyword evidence="7" id="KW-1185">Reference proteome</keyword>
<evidence type="ECO:0000256" key="1">
    <source>
        <dbReference type="ARBA" id="ARBA00004141"/>
    </source>
</evidence>
<sequence length="251" mass="27944">MRESLKFAALPALIYAVQNLLTQVGYQNLDFLTFNLLNQTKILFMAFFIYQLMGIRQSHMQVCLQVRVGLKADGSEPKNPNSNDEDDIHNDFWLGVIPVLGASLMSGLAGGLSQVALQRSKRNSYLYTMEIATYSIISLSALIFIYPEDREAMLTRGVFGGWTRMTSLPVFTNAMGGIFVGQVTKYGGGVKKGFATIFGILITTFLQSFIYNKSISVMTWVAIPLVITSICLHSMFPARHPHPPHPHLKKS</sequence>
<feature type="transmembrane region" description="Helical" evidence="5">
    <location>
        <begin position="193"/>
        <end position="211"/>
    </location>
</feature>
<feature type="transmembrane region" description="Helical" evidence="5">
    <location>
        <begin position="159"/>
        <end position="181"/>
    </location>
</feature>
<keyword evidence="2 5" id="KW-0812">Transmembrane</keyword>
<evidence type="ECO:0000256" key="2">
    <source>
        <dbReference type="ARBA" id="ARBA00022692"/>
    </source>
</evidence>
<dbReference type="Proteomes" id="UP000011087">
    <property type="component" value="Unassembled WGS sequence"/>
</dbReference>
<accession>A0A0C3U5W2</accession>
<organism evidence="6 7">
    <name type="scientific">Guillardia theta (strain CCMP2712)</name>
    <name type="common">Cryptophyte</name>
    <dbReference type="NCBI Taxonomy" id="905079"/>
    <lineage>
        <taxon>Eukaryota</taxon>
        <taxon>Cryptophyceae</taxon>
        <taxon>Pyrenomonadales</taxon>
        <taxon>Geminigeraceae</taxon>
        <taxon>Guillardia</taxon>
    </lineage>
</organism>
<dbReference type="Pfam" id="PF04142">
    <property type="entry name" value="Nuc_sug_transp"/>
    <property type="match status" value="1"/>
</dbReference>
<feature type="transmembrane region" description="Helical" evidence="5">
    <location>
        <begin position="217"/>
        <end position="236"/>
    </location>
</feature>
<feature type="transmembrane region" description="Helical" evidence="5">
    <location>
        <begin position="92"/>
        <end position="113"/>
    </location>
</feature>
<name>A0A0C3U5W2_GUITC</name>
<comment type="subcellular location">
    <subcellularLocation>
        <location evidence="1">Membrane</location>
        <topology evidence="1">Multi-pass membrane protein</topology>
    </subcellularLocation>
</comment>
<evidence type="ECO:0000313" key="6">
    <source>
        <dbReference type="EnsemblProtists" id="EKX51550"/>
    </source>
</evidence>
<evidence type="ECO:0000256" key="4">
    <source>
        <dbReference type="ARBA" id="ARBA00023136"/>
    </source>
</evidence>
<reference evidence="7" key="2">
    <citation type="submission" date="2012-11" db="EMBL/GenBank/DDBJ databases">
        <authorList>
            <person name="Kuo A."/>
            <person name="Curtis B.A."/>
            <person name="Tanifuji G."/>
            <person name="Burki F."/>
            <person name="Gruber A."/>
            <person name="Irimia M."/>
            <person name="Maruyama S."/>
            <person name="Arias M.C."/>
            <person name="Ball S.G."/>
            <person name="Gile G.H."/>
            <person name="Hirakawa Y."/>
            <person name="Hopkins J.F."/>
            <person name="Rensing S.A."/>
            <person name="Schmutz J."/>
            <person name="Symeonidi A."/>
            <person name="Elias M."/>
            <person name="Eveleigh R.J."/>
            <person name="Herman E.K."/>
            <person name="Klute M.J."/>
            <person name="Nakayama T."/>
            <person name="Obornik M."/>
            <person name="Reyes-Prieto A."/>
            <person name="Armbrust E.V."/>
            <person name="Aves S.J."/>
            <person name="Beiko R.G."/>
            <person name="Coutinho P."/>
            <person name="Dacks J.B."/>
            <person name="Durnford D.G."/>
            <person name="Fast N.M."/>
            <person name="Green B.R."/>
            <person name="Grisdale C."/>
            <person name="Hempe F."/>
            <person name="Henrissat B."/>
            <person name="Hoppner M.P."/>
            <person name="Ishida K.-I."/>
            <person name="Kim E."/>
            <person name="Koreny L."/>
            <person name="Kroth P.G."/>
            <person name="Liu Y."/>
            <person name="Malik S.-B."/>
            <person name="Maier U.G."/>
            <person name="McRose D."/>
            <person name="Mock T."/>
            <person name="Neilson J.A."/>
            <person name="Onodera N.T."/>
            <person name="Poole A.M."/>
            <person name="Pritham E.J."/>
            <person name="Richards T.A."/>
            <person name="Rocap G."/>
            <person name="Roy S.W."/>
            <person name="Sarai C."/>
            <person name="Schaack S."/>
            <person name="Shirato S."/>
            <person name="Slamovits C.H."/>
            <person name="Spencer D.F."/>
            <person name="Suzuki S."/>
            <person name="Worden A.Z."/>
            <person name="Zauner S."/>
            <person name="Barry K."/>
            <person name="Bell C."/>
            <person name="Bharti A.K."/>
            <person name="Crow J.A."/>
            <person name="Grimwood J."/>
            <person name="Kramer R."/>
            <person name="Lindquist E."/>
            <person name="Lucas S."/>
            <person name="Salamov A."/>
            <person name="McFadden G.I."/>
            <person name="Lane C.E."/>
            <person name="Keeling P.J."/>
            <person name="Gray M.W."/>
            <person name="Grigoriev I.V."/>
            <person name="Archibald J.M."/>
        </authorList>
    </citation>
    <scope>NUCLEOTIDE SEQUENCE</scope>
    <source>
        <strain evidence="7">CCMP2712</strain>
    </source>
</reference>
<evidence type="ECO:0000256" key="5">
    <source>
        <dbReference type="SAM" id="Phobius"/>
    </source>
</evidence>
<feature type="transmembrane region" description="Helical" evidence="5">
    <location>
        <begin position="125"/>
        <end position="147"/>
    </location>
</feature>
<keyword evidence="4 5" id="KW-0472">Membrane</keyword>
<evidence type="ECO:0000313" key="7">
    <source>
        <dbReference type="Proteomes" id="UP000011087"/>
    </source>
</evidence>
<dbReference type="PANTHER" id="PTHR10231">
    <property type="entry name" value="NUCLEOTIDE-SUGAR TRANSMEMBRANE TRANSPORTER"/>
    <property type="match status" value="1"/>
</dbReference>
<dbReference type="EnsemblProtists" id="EKX51550">
    <property type="protein sequence ID" value="EKX51550"/>
    <property type="gene ID" value="GUITHDRAFT_65850"/>
</dbReference>
<dbReference type="AlphaFoldDB" id="A0A0C3U5W2"/>
<dbReference type="GO" id="GO:0015165">
    <property type="term" value="F:pyrimidine nucleotide-sugar transmembrane transporter activity"/>
    <property type="evidence" value="ECO:0007669"/>
    <property type="project" value="InterPro"/>
</dbReference>